<reference evidence="1" key="1">
    <citation type="submission" date="2021-01" db="EMBL/GenBank/DDBJ databases">
        <authorList>
            <consortium name="Aspergillus puulaauensis MK2 genome sequencing consortium"/>
            <person name="Kazuki M."/>
            <person name="Futagami T."/>
        </authorList>
    </citation>
    <scope>NUCLEOTIDE SEQUENCE</scope>
    <source>
        <strain evidence="1">MK2</strain>
    </source>
</reference>
<evidence type="ECO:0000313" key="1">
    <source>
        <dbReference type="EMBL" id="BCS24479.1"/>
    </source>
</evidence>
<dbReference type="AlphaFoldDB" id="A0A7R7XPP6"/>
<name>A0A7R7XPP6_9EURO</name>
<keyword evidence="2" id="KW-1185">Reference proteome</keyword>
<gene>
    <name evidence="1" type="ORF">APUU_40923A</name>
</gene>
<evidence type="ECO:0000313" key="2">
    <source>
        <dbReference type="Proteomes" id="UP000654913"/>
    </source>
</evidence>
<dbReference type="EMBL" id="AP024446">
    <property type="protein sequence ID" value="BCS24479.1"/>
    <property type="molecule type" value="Genomic_DNA"/>
</dbReference>
<protein>
    <recommendedName>
        <fullName evidence="3">F-box domain-containing protein</fullName>
    </recommendedName>
</protein>
<dbReference type="KEGG" id="apuu:APUU_40923A"/>
<dbReference type="RefSeq" id="XP_041556673.1">
    <property type="nucleotide sequence ID" value="XM_041704049.1"/>
</dbReference>
<dbReference type="GeneID" id="64974484"/>
<organism evidence="1 2">
    <name type="scientific">Aspergillus puulaauensis</name>
    <dbReference type="NCBI Taxonomy" id="1220207"/>
    <lineage>
        <taxon>Eukaryota</taxon>
        <taxon>Fungi</taxon>
        <taxon>Dikarya</taxon>
        <taxon>Ascomycota</taxon>
        <taxon>Pezizomycotina</taxon>
        <taxon>Eurotiomycetes</taxon>
        <taxon>Eurotiomycetidae</taxon>
        <taxon>Eurotiales</taxon>
        <taxon>Aspergillaceae</taxon>
        <taxon>Aspergillus</taxon>
    </lineage>
</organism>
<sequence length="126" mass="14664">MSITGFLDLSEDLHLYLCQSLYPRHINNVARTCKLSYHRLSLELWKRGTVTAVSKDDILYHAVSRGNRGLLQKLDDEYKLDFKHHSAQNAIDAAAYRTNPTRSRFQQTPTDEASYNEHAFLLKFYE</sequence>
<reference evidence="1" key="2">
    <citation type="submission" date="2021-02" db="EMBL/GenBank/DDBJ databases">
        <title>Aspergillus puulaauensis MK2 genome sequence.</title>
        <authorList>
            <person name="Futagami T."/>
            <person name="Mori K."/>
            <person name="Kadooka C."/>
            <person name="Tanaka T."/>
        </authorList>
    </citation>
    <scope>NUCLEOTIDE SEQUENCE</scope>
    <source>
        <strain evidence="1">MK2</strain>
    </source>
</reference>
<evidence type="ECO:0008006" key="3">
    <source>
        <dbReference type="Google" id="ProtNLM"/>
    </source>
</evidence>
<accession>A0A7R7XPP6</accession>
<dbReference type="Proteomes" id="UP000654913">
    <property type="component" value="Chromosome 4"/>
</dbReference>
<proteinExistence type="predicted"/>
<dbReference type="OrthoDB" id="4473610at2759"/>